<feature type="region of interest" description="Disordered" evidence="4">
    <location>
        <begin position="254"/>
        <end position="276"/>
    </location>
</feature>
<keyword evidence="2" id="KW-0547">Nucleotide-binding</keyword>
<dbReference type="Gene3D" id="3.40.50.300">
    <property type="entry name" value="P-loop containing nucleotide triphosphate hydrolases"/>
    <property type="match status" value="1"/>
</dbReference>
<dbReference type="GO" id="GO:0016887">
    <property type="term" value="F:ATP hydrolysis activity"/>
    <property type="evidence" value="ECO:0007669"/>
    <property type="project" value="InterPro"/>
</dbReference>
<keyword evidence="1" id="KW-0813">Transport</keyword>
<dbReference type="PROSITE" id="PS50893">
    <property type="entry name" value="ABC_TRANSPORTER_2"/>
    <property type="match status" value="1"/>
</dbReference>
<dbReference type="CDD" id="cd03214">
    <property type="entry name" value="ABC_Iron-Siderophores_B12_Hemin"/>
    <property type="match status" value="1"/>
</dbReference>
<dbReference type="InterPro" id="IPR027417">
    <property type="entry name" value="P-loop_NTPase"/>
</dbReference>
<evidence type="ECO:0000256" key="3">
    <source>
        <dbReference type="ARBA" id="ARBA00022840"/>
    </source>
</evidence>
<dbReference type="Proteomes" id="UP000460435">
    <property type="component" value="Unassembled WGS sequence"/>
</dbReference>
<dbReference type="FunFam" id="3.40.50.300:FF:000134">
    <property type="entry name" value="Iron-enterobactin ABC transporter ATP-binding protein"/>
    <property type="match status" value="1"/>
</dbReference>
<dbReference type="InterPro" id="IPR003439">
    <property type="entry name" value="ABC_transporter-like_ATP-bd"/>
</dbReference>
<dbReference type="AlphaFoldDB" id="A0A7K3MAJ9"/>
<dbReference type="RefSeq" id="WP_162453012.1">
    <property type="nucleotide sequence ID" value="NZ_WLZY01000011.1"/>
</dbReference>
<dbReference type="Pfam" id="PF00005">
    <property type="entry name" value="ABC_tran"/>
    <property type="match status" value="1"/>
</dbReference>
<dbReference type="GO" id="GO:0005524">
    <property type="term" value="F:ATP binding"/>
    <property type="evidence" value="ECO:0007669"/>
    <property type="project" value="UniProtKB-KW"/>
</dbReference>
<name>A0A7K3MAJ9_9ACTN</name>
<dbReference type="SMART" id="SM00382">
    <property type="entry name" value="AAA"/>
    <property type="match status" value="1"/>
</dbReference>
<keyword evidence="3 6" id="KW-0067">ATP-binding</keyword>
<dbReference type="InterPro" id="IPR003593">
    <property type="entry name" value="AAA+_ATPase"/>
</dbReference>
<dbReference type="EMBL" id="WLZY01000011">
    <property type="protein sequence ID" value="NDL60296.1"/>
    <property type="molecule type" value="Genomic_DNA"/>
</dbReference>
<evidence type="ECO:0000259" key="5">
    <source>
        <dbReference type="PROSITE" id="PS50893"/>
    </source>
</evidence>
<evidence type="ECO:0000313" key="6">
    <source>
        <dbReference type="EMBL" id="NDL60296.1"/>
    </source>
</evidence>
<proteinExistence type="predicted"/>
<feature type="domain" description="ABC transporter" evidence="5">
    <location>
        <begin position="14"/>
        <end position="246"/>
    </location>
</feature>
<reference evidence="6 7" key="1">
    <citation type="submission" date="2019-11" db="EMBL/GenBank/DDBJ databases">
        <authorList>
            <person name="Li X.-J."/>
            <person name="Feng X.-M."/>
        </authorList>
    </citation>
    <scope>NUCLEOTIDE SEQUENCE [LARGE SCALE GENOMIC DNA]</scope>
    <source>
        <strain evidence="6 7">XMNu-373</strain>
    </source>
</reference>
<protein>
    <submittedName>
        <fullName evidence="6">ATP-binding cassette domain-containing protein</fullName>
    </submittedName>
</protein>
<keyword evidence="7" id="KW-1185">Reference proteome</keyword>
<sequence>MSDTTVTAAAADGLTARDLSWSVKGTVIVDGIHMHGGRGEITGLLGPNGSGKTTLLRAIARLSKPDRGVVHLGGTDLATLRRRDLARQLAVVQQHAGTDLDVTVLDVVLLGRTPYRSALQGDSEQDRALALDALQQVDMVEFATRKWATLSGGEQQRVHLARALTQQPELLVLDEPTNHLDIAHALSLLALVRHAGLTTIAALHDLNLAAMFCDHLVVLQRGRVVASGAPHDVLTPQLLREVYDVEADIGTHPRTGRPLLTFHPPEPADSAARRARQAARQGVIA</sequence>
<gene>
    <name evidence="6" type="ORF">F7O44_24790</name>
</gene>
<comment type="caution">
    <text evidence="6">The sequence shown here is derived from an EMBL/GenBank/DDBJ whole genome shotgun (WGS) entry which is preliminary data.</text>
</comment>
<evidence type="ECO:0000256" key="4">
    <source>
        <dbReference type="SAM" id="MobiDB-lite"/>
    </source>
</evidence>
<dbReference type="PANTHER" id="PTHR42794">
    <property type="entry name" value="HEMIN IMPORT ATP-BINDING PROTEIN HMUV"/>
    <property type="match status" value="1"/>
</dbReference>
<evidence type="ECO:0000313" key="7">
    <source>
        <dbReference type="Proteomes" id="UP000460435"/>
    </source>
</evidence>
<evidence type="ECO:0000256" key="2">
    <source>
        <dbReference type="ARBA" id="ARBA00022741"/>
    </source>
</evidence>
<organism evidence="6 7">
    <name type="scientific">Phytoactinopolyspora mesophila</name>
    <dbReference type="NCBI Taxonomy" id="2650750"/>
    <lineage>
        <taxon>Bacteria</taxon>
        <taxon>Bacillati</taxon>
        <taxon>Actinomycetota</taxon>
        <taxon>Actinomycetes</taxon>
        <taxon>Jiangellales</taxon>
        <taxon>Jiangellaceae</taxon>
        <taxon>Phytoactinopolyspora</taxon>
    </lineage>
</organism>
<dbReference type="SUPFAM" id="SSF52540">
    <property type="entry name" value="P-loop containing nucleoside triphosphate hydrolases"/>
    <property type="match status" value="1"/>
</dbReference>
<dbReference type="PANTHER" id="PTHR42794:SF2">
    <property type="entry name" value="ABC TRANSPORTER ATP-BINDING PROTEIN"/>
    <property type="match status" value="1"/>
</dbReference>
<evidence type="ECO:0000256" key="1">
    <source>
        <dbReference type="ARBA" id="ARBA00022448"/>
    </source>
</evidence>
<accession>A0A7K3MAJ9</accession>